<dbReference type="AlphaFoldDB" id="A0A5J5G8R2"/>
<name>A0A5J5G8R2_9BACL</name>
<protein>
    <submittedName>
        <fullName evidence="1">DUF177 domain-containing protein</fullName>
    </submittedName>
</protein>
<dbReference type="InterPro" id="IPR003772">
    <property type="entry name" value="YceD"/>
</dbReference>
<keyword evidence="2" id="KW-1185">Reference proteome</keyword>
<sequence length="172" mass="18804">MKFYFRKIANADGALPIHGDVDVSAAVKGRKDIVAVSPIKADLNALPAGTDRVSVAGKLHGEVDMLCARCLNPVKTHLDIPFAETFRWTKQAAEPAEEEEDEERIDVSEEMVDLEPYVEESFLLHLPLSVLCADDCRGLCPTCGSNLNEGGCDCDNVVIDPRLAGLKDFFKN</sequence>
<dbReference type="RefSeq" id="WP_150458492.1">
    <property type="nucleotide sequence ID" value="NZ_VYKK01000015.1"/>
</dbReference>
<evidence type="ECO:0000313" key="1">
    <source>
        <dbReference type="EMBL" id="KAA9004138.1"/>
    </source>
</evidence>
<gene>
    <name evidence="1" type="ORF">F4V43_12120</name>
</gene>
<comment type="caution">
    <text evidence="1">The sequence shown here is derived from an EMBL/GenBank/DDBJ whole genome shotgun (WGS) entry which is preliminary data.</text>
</comment>
<proteinExistence type="predicted"/>
<organism evidence="1 2">
    <name type="scientific">Paenibacillus spiritus</name>
    <dbReference type="NCBI Taxonomy" id="2496557"/>
    <lineage>
        <taxon>Bacteria</taxon>
        <taxon>Bacillati</taxon>
        <taxon>Bacillota</taxon>
        <taxon>Bacilli</taxon>
        <taxon>Bacillales</taxon>
        <taxon>Paenibacillaceae</taxon>
        <taxon>Paenibacillus</taxon>
    </lineage>
</organism>
<evidence type="ECO:0000313" key="2">
    <source>
        <dbReference type="Proteomes" id="UP000367750"/>
    </source>
</evidence>
<dbReference type="PANTHER" id="PTHR34374:SF1">
    <property type="entry name" value="LARGE RIBOSOMAL RNA SUBUNIT ACCUMULATION PROTEIN YCED HOMOLOG 1, CHLOROPLASTIC"/>
    <property type="match status" value="1"/>
</dbReference>
<dbReference type="Pfam" id="PF02620">
    <property type="entry name" value="YceD"/>
    <property type="match status" value="1"/>
</dbReference>
<dbReference type="PANTHER" id="PTHR34374">
    <property type="entry name" value="LARGE RIBOSOMAL RNA SUBUNIT ACCUMULATION PROTEIN YCED HOMOLOG 1, CHLOROPLASTIC"/>
    <property type="match status" value="1"/>
</dbReference>
<dbReference type="OrthoDB" id="9790372at2"/>
<dbReference type="EMBL" id="VYKK01000015">
    <property type="protein sequence ID" value="KAA9004138.1"/>
    <property type="molecule type" value="Genomic_DNA"/>
</dbReference>
<accession>A0A5J5G8R2</accession>
<dbReference type="Proteomes" id="UP000367750">
    <property type="component" value="Unassembled WGS sequence"/>
</dbReference>
<reference evidence="1 2" key="1">
    <citation type="submission" date="2019-09" db="EMBL/GenBank/DDBJ databases">
        <title>Bacillus ochoae sp. nov., Paenibacillus whitsoniae sp. nov., Paenibacillus spiritus sp. nov. Isolated from the Mars Exploration Rover during spacecraft assembly.</title>
        <authorList>
            <person name="Seuylemezian A."/>
            <person name="Vaishampayan P."/>
        </authorList>
    </citation>
    <scope>NUCLEOTIDE SEQUENCE [LARGE SCALE GENOMIC DNA]</scope>
    <source>
        <strain evidence="1 2">MER_111</strain>
    </source>
</reference>